<dbReference type="EMBL" id="AWFK01000017">
    <property type="protein sequence ID" value="KOA48260.1"/>
    <property type="molecule type" value="Genomic_DNA"/>
</dbReference>
<gene>
    <name evidence="1" type="ORF">BAAM0483_08820</name>
</gene>
<organism evidence="1 2">
    <name type="scientific">Bifidobacterium animalis subsp. animalis MCC 0483</name>
    <dbReference type="NCBI Taxonomy" id="1365955"/>
    <lineage>
        <taxon>Bacteria</taxon>
        <taxon>Bacillati</taxon>
        <taxon>Actinomycetota</taxon>
        <taxon>Actinomycetes</taxon>
        <taxon>Bifidobacteriales</taxon>
        <taxon>Bifidobacteriaceae</taxon>
        <taxon>Bifidobacterium</taxon>
    </lineage>
</organism>
<dbReference type="Proteomes" id="UP000037239">
    <property type="component" value="Unassembled WGS sequence"/>
</dbReference>
<protein>
    <recommendedName>
        <fullName evidence="3">DUF1508 domain-containing protein</fullName>
    </recommendedName>
</protein>
<dbReference type="AlphaFoldDB" id="A0AB34T644"/>
<proteinExistence type="predicted"/>
<name>A0AB34T644_9BIFI</name>
<reference evidence="1 2" key="1">
    <citation type="journal article" date="2015" name="Int J Genomics">
        <title>Comparative Genomics Revealed Genetic Diversity and Species/Strain-Level Differences in Carbohydrate Metabolism of Three Probiotic Bifidobacterial Species.</title>
        <authorList>
            <person name="Odamaki T."/>
            <person name="Horigome A."/>
            <person name="Sugahara H."/>
            <person name="Hashikura N."/>
            <person name="Minami J."/>
            <person name="Xiao J.Z."/>
            <person name="Abe F."/>
        </authorList>
    </citation>
    <scope>NUCLEOTIDE SEQUENCE [LARGE SCALE GENOMIC DNA]</scope>
    <source>
        <strain evidence="1 2">MCC 0483</strain>
    </source>
</reference>
<comment type="caution">
    <text evidence="1">The sequence shown here is derived from an EMBL/GenBank/DDBJ whole genome shotgun (WGS) entry which is preliminary data.</text>
</comment>
<dbReference type="RefSeq" id="WP_052825248.1">
    <property type="nucleotide sequence ID" value="NZ_AWFK01000017.1"/>
</dbReference>
<evidence type="ECO:0000313" key="2">
    <source>
        <dbReference type="Proteomes" id="UP000037239"/>
    </source>
</evidence>
<sequence>MVRAVDACGDSARQLHGEHDGNRFVFWEYTQDDASEYAYVIEVKNSSTGVLLSANSRQDAEDVFGRLTISLAGK</sequence>
<accession>A0AB34T644</accession>
<evidence type="ECO:0008006" key="3">
    <source>
        <dbReference type="Google" id="ProtNLM"/>
    </source>
</evidence>
<evidence type="ECO:0000313" key="1">
    <source>
        <dbReference type="EMBL" id="KOA48260.1"/>
    </source>
</evidence>